<sequence length="219" mass="25065">MTLLEPKFKALILDFDGVVIDSINGSFLMHCFTAQELKLRQPTFDEFRKLWGVGWKEMLQALWPDNWQTVKNAILQSYTPRKYQLVEEAFETIRLLHKKGRALAIVSNRKHNSLLEHLELTEIPPEFFISIQGLQDGIKPKPEIELFAPVMSKLAEAEISPKETVYVGDALVDFQAAKNLSIYFLAFANGVNNRDEFLAAGVKPEFIISHLQEISRFVD</sequence>
<comment type="caution">
    <text evidence="1">The sequence shown here is derived from an EMBL/GenBank/DDBJ whole genome shotgun (WGS) entry which is preliminary data.</text>
</comment>
<dbReference type="InterPro" id="IPR023214">
    <property type="entry name" value="HAD_sf"/>
</dbReference>
<dbReference type="InterPro" id="IPR050155">
    <property type="entry name" value="HAD-like_hydrolase_sf"/>
</dbReference>
<dbReference type="InterPro" id="IPR023198">
    <property type="entry name" value="PGP-like_dom2"/>
</dbReference>
<dbReference type="PANTHER" id="PTHR43434:SF1">
    <property type="entry name" value="PHOSPHOGLYCOLATE PHOSPHATASE"/>
    <property type="match status" value="1"/>
</dbReference>
<name>A0A2H0YPS9_9BACT</name>
<dbReference type="PANTHER" id="PTHR43434">
    <property type="entry name" value="PHOSPHOGLYCOLATE PHOSPHATASE"/>
    <property type="match status" value="1"/>
</dbReference>
<dbReference type="Gene3D" id="3.40.50.1000">
    <property type="entry name" value="HAD superfamily/HAD-like"/>
    <property type="match status" value="1"/>
</dbReference>
<accession>A0A2H0YPS9</accession>
<protein>
    <recommendedName>
        <fullName evidence="3">Haloacid dehalogenase</fullName>
    </recommendedName>
</protein>
<proteinExistence type="predicted"/>
<organism evidence="1 2">
    <name type="scientific">Candidatus Kerfeldbacteria bacterium CG08_land_8_20_14_0_20_43_14</name>
    <dbReference type="NCBI Taxonomy" id="2014246"/>
    <lineage>
        <taxon>Bacteria</taxon>
        <taxon>Candidatus Kerfeldiibacteriota</taxon>
    </lineage>
</organism>
<dbReference type="SFLD" id="SFLDS00003">
    <property type="entry name" value="Haloacid_Dehalogenase"/>
    <property type="match status" value="1"/>
</dbReference>
<dbReference type="Pfam" id="PF13419">
    <property type="entry name" value="HAD_2"/>
    <property type="match status" value="1"/>
</dbReference>
<dbReference type="GO" id="GO:0005829">
    <property type="term" value="C:cytosol"/>
    <property type="evidence" value="ECO:0007669"/>
    <property type="project" value="TreeGrafter"/>
</dbReference>
<dbReference type="EMBL" id="PEXW01000066">
    <property type="protein sequence ID" value="PIS40511.1"/>
    <property type="molecule type" value="Genomic_DNA"/>
</dbReference>
<dbReference type="InterPro" id="IPR041492">
    <property type="entry name" value="HAD_2"/>
</dbReference>
<dbReference type="InterPro" id="IPR036412">
    <property type="entry name" value="HAD-like_sf"/>
</dbReference>
<evidence type="ECO:0000313" key="2">
    <source>
        <dbReference type="Proteomes" id="UP000236845"/>
    </source>
</evidence>
<dbReference type="AlphaFoldDB" id="A0A2H0YPS9"/>
<evidence type="ECO:0008006" key="3">
    <source>
        <dbReference type="Google" id="ProtNLM"/>
    </source>
</evidence>
<gene>
    <name evidence="1" type="ORF">COT26_02955</name>
</gene>
<dbReference type="SFLD" id="SFLDG01129">
    <property type="entry name" value="C1.5:_HAD__Beta-PGM__Phosphata"/>
    <property type="match status" value="1"/>
</dbReference>
<evidence type="ECO:0000313" key="1">
    <source>
        <dbReference type="EMBL" id="PIS40511.1"/>
    </source>
</evidence>
<dbReference type="Gene3D" id="1.10.150.240">
    <property type="entry name" value="Putative phosphatase, domain 2"/>
    <property type="match status" value="1"/>
</dbReference>
<dbReference type="GO" id="GO:0008967">
    <property type="term" value="F:phosphoglycolate phosphatase activity"/>
    <property type="evidence" value="ECO:0007669"/>
    <property type="project" value="TreeGrafter"/>
</dbReference>
<dbReference type="SUPFAM" id="SSF56784">
    <property type="entry name" value="HAD-like"/>
    <property type="match status" value="1"/>
</dbReference>
<dbReference type="Proteomes" id="UP000236845">
    <property type="component" value="Unassembled WGS sequence"/>
</dbReference>
<dbReference type="GO" id="GO:0006281">
    <property type="term" value="P:DNA repair"/>
    <property type="evidence" value="ECO:0007669"/>
    <property type="project" value="TreeGrafter"/>
</dbReference>
<reference evidence="2" key="1">
    <citation type="submission" date="2017-09" db="EMBL/GenBank/DDBJ databases">
        <title>Depth-based differentiation of microbial function through sediment-hosted aquifers and enrichment of novel symbionts in the deep terrestrial subsurface.</title>
        <authorList>
            <person name="Probst A.J."/>
            <person name="Ladd B."/>
            <person name="Jarett J.K."/>
            <person name="Geller-Mcgrath D.E."/>
            <person name="Sieber C.M.K."/>
            <person name="Emerson J.B."/>
            <person name="Anantharaman K."/>
            <person name="Thomas B.C."/>
            <person name="Malmstrom R."/>
            <person name="Stieglmeier M."/>
            <person name="Klingl A."/>
            <person name="Woyke T."/>
            <person name="Ryan C.M."/>
            <person name="Banfield J.F."/>
        </authorList>
    </citation>
    <scope>NUCLEOTIDE SEQUENCE [LARGE SCALE GENOMIC DNA]</scope>
</reference>